<dbReference type="CDD" id="cd02440">
    <property type="entry name" value="AdoMet_MTases"/>
    <property type="match status" value="1"/>
</dbReference>
<feature type="domain" description="Methyltransferase type 11" evidence="1">
    <location>
        <begin position="49"/>
        <end position="144"/>
    </location>
</feature>
<keyword evidence="3" id="KW-1185">Reference proteome</keyword>
<dbReference type="Pfam" id="PF08241">
    <property type="entry name" value="Methyltransf_11"/>
    <property type="match status" value="1"/>
</dbReference>
<evidence type="ECO:0000313" key="3">
    <source>
        <dbReference type="Proteomes" id="UP000186309"/>
    </source>
</evidence>
<organism evidence="2 3">
    <name type="scientific">Paludisphaera borealis</name>
    <dbReference type="NCBI Taxonomy" id="1387353"/>
    <lineage>
        <taxon>Bacteria</taxon>
        <taxon>Pseudomonadati</taxon>
        <taxon>Planctomycetota</taxon>
        <taxon>Planctomycetia</taxon>
        <taxon>Isosphaerales</taxon>
        <taxon>Isosphaeraceae</taxon>
        <taxon>Paludisphaera</taxon>
    </lineage>
</organism>
<evidence type="ECO:0000313" key="2">
    <source>
        <dbReference type="EMBL" id="APW63876.1"/>
    </source>
</evidence>
<gene>
    <name evidence="2" type="primary">ycgJ_2</name>
    <name evidence="2" type="ORF">BSF38_05462</name>
</gene>
<dbReference type="EMBL" id="CP019082">
    <property type="protein sequence ID" value="APW63876.1"/>
    <property type="molecule type" value="Genomic_DNA"/>
</dbReference>
<dbReference type="Proteomes" id="UP000186309">
    <property type="component" value="Chromosome"/>
</dbReference>
<accession>A0A1U7CY97</accession>
<reference evidence="3" key="1">
    <citation type="submission" date="2016-12" db="EMBL/GenBank/DDBJ databases">
        <title>Comparative genomics of four Isosphaeraceae planctomycetes: a common pool of plasmids and glycoside hydrolase genes.</title>
        <authorList>
            <person name="Ivanova A."/>
        </authorList>
    </citation>
    <scope>NUCLEOTIDE SEQUENCE [LARGE SCALE GENOMIC DNA]</scope>
    <source>
        <strain evidence="3">PX4</strain>
    </source>
</reference>
<proteinExistence type="predicted"/>
<dbReference type="KEGG" id="pbor:BSF38_05462"/>
<keyword evidence="2" id="KW-0489">Methyltransferase</keyword>
<dbReference type="AlphaFoldDB" id="A0A1U7CY97"/>
<name>A0A1U7CY97_9BACT</name>
<dbReference type="InterPro" id="IPR013216">
    <property type="entry name" value="Methyltransf_11"/>
</dbReference>
<dbReference type="GO" id="GO:0008757">
    <property type="term" value="F:S-adenosylmethionine-dependent methyltransferase activity"/>
    <property type="evidence" value="ECO:0007669"/>
    <property type="project" value="InterPro"/>
</dbReference>
<keyword evidence="2" id="KW-0808">Transferase</keyword>
<dbReference type="GO" id="GO:0032259">
    <property type="term" value="P:methylation"/>
    <property type="evidence" value="ECO:0007669"/>
    <property type="project" value="UniProtKB-KW"/>
</dbReference>
<evidence type="ECO:0000259" key="1">
    <source>
        <dbReference type="Pfam" id="PF08241"/>
    </source>
</evidence>
<dbReference type="STRING" id="1387353.BSF38_05462"/>
<dbReference type="SUPFAM" id="SSF53335">
    <property type="entry name" value="S-adenosyl-L-methionine-dependent methyltransferases"/>
    <property type="match status" value="1"/>
</dbReference>
<sequence>MDAKRQNQLIVEQFSVQAAPFAKLAAHSTEDSLRLAREAVELDESDTVLDVACGPGIVACDFARHARRVAGIDLTPAMIEQAQTLQAAKGLSNLEWRVGDVVELPFDSSSFSVVFTRYSFHHMLEPDRVLAEMARVAKPGGRVAVVDVYSSGPEQAAAYDHAEKLRDPSHVRALGLGELAGLFEKAGLEDVKVSFYGVDVDLDELLGSSAPEPGAADEVRRIFREDVGVDRLGVNARWADGSLQFTFPIAVLVGRKAEA</sequence>
<dbReference type="EC" id="2.1.1.-" evidence="2"/>
<dbReference type="PANTHER" id="PTHR43591">
    <property type="entry name" value="METHYLTRANSFERASE"/>
    <property type="match status" value="1"/>
</dbReference>
<dbReference type="Gene3D" id="3.40.50.150">
    <property type="entry name" value="Vaccinia Virus protein VP39"/>
    <property type="match status" value="1"/>
</dbReference>
<protein>
    <submittedName>
        <fullName evidence="2">Putative methyltransferase YcgJ</fullName>
        <ecNumber evidence="2">2.1.1.-</ecNumber>
    </submittedName>
</protein>
<dbReference type="InterPro" id="IPR029063">
    <property type="entry name" value="SAM-dependent_MTases_sf"/>
</dbReference>